<gene>
    <name evidence="3" type="ORF">PNO31109_00940</name>
</gene>
<keyword evidence="1" id="KW-0472">Membrane</keyword>
<evidence type="ECO:0000313" key="3">
    <source>
        <dbReference type="EMBL" id="VVD78051.1"/>
    </source>
</evidence>
<evidence type="ECO:0000259" key="2">
    <source>
        <dbReference type="PROSITE" id="PS50924"/>
    </source>
</evidence>
<feature type="domain" description="MHYT" evidence="2">
    <location>
        <begin position="5"/>
        <end position="211"/>
    </location>
</feature>
<dbReference type="GO" id="GO:0016020">
    <property type="term" value="C:membrane"/>
    <property type="evidence" value="ECO:0007669"/>
    <property type="project" value="UniProtKB-UniRule"/>
</dbReference>
<dbReference type="PANTHER" id="PTHR35152:SF1">
    <property type="entry name" value="DOMAIN SIGNALLING PROTEIN, PUTATIVE (AFU_ORTHOLOGUE AFUA_5G11310)-RELATED"/>
    <property type="match status" value="1"/>
</dbReference>
<feature type="transmembrane region" description="Helical" evidence="1">
    <location>
        <begin position="6"/>
        <end position="29"/>
    </location>
</feature>
<sequence>MSSTYSGWLVALSLAVAVLASFTALDLSGRIYLLIHRGMRHAWLAVGAAAMGIGIWSMHFIGMMALSLSPSGTRLDNASAVPLGYDPTLTAASLAIAMGISWGALWLVASERFTRWRLAIAGVTLGIGIAAMHYTGMAAMKMNPAIEYDPRLFAASVAIAIVAATAALWIARTLRDGSLRYVLAKRVGAALVMGLAITTMHYTGMAAANFAPGAICGAAAGVSSPWLAC</sequence>
<feature type="transmembrane region" description="Helical" evidence="1">
    <location>
        <begin position="41"/>
        <end position="68"/>
    </location>
</feature>
<protein>
    <submittedName>
        <fullName evidence="3">Diguanylate phosphodiesterase</fullName>
    </submittedName>
</protein>
<dbReference type="AlphaFoldDB" id="A0A5E4SSD3"/>
<organism evidence="3 4">
    <name type="scientific">Pandoraea nosoerga</name>
    <dbReference type="NCBI Taxonomy" id="2508296"/>
    <lineage>
        <taxon>Bacteria</taxon>
        <taxon>Pseudomonadati</taxon>
        <taxon>Pseudomonadota</taxon>
        <taxon>Betaproteobacteria</taxon>
        <taxon>Burkholderiales</taxon>
        <taxon>Burkholderiaceae</taxon>
        <taxon>Pandoraea</taxon>
    </lineage>
</organism>
<keyword evidence="1" id="KW-1133">Transmembrane helix</keyword>
<dbReference type="PROSITE" id="PS50924">
    <property type="entry name" value="MHYT"/>
    <property type="match status" value="1"/>
</dbReference>
<feature type="transmembrane region" description="Helical" evidence="1">
    <location>
        <begin position="116"/>
        <end position="140"/>
    </location>
</feature>
<name>A0A5E4SSD3_9BURK</name>
<feature type="transmembrane region" description="Helical" evidence="1">
    <location>
        <begin position="152"/>
        <end position="171"/>
    </location>
</feature>
<dbReference type="InterPro" id="IPR005330">
    <property type="entry name" value="MHYT_dom"/>
</dbReference>
<dbReference type="EMBL" id="CABPSC010000002">
    <property type="protein sequence ID" value="VVD78051.1"/>
    <property type="molecule type" value="Genomic_DNA"/>
</dbReference>
<dbReference type="Proteomes" id="UP000367825">
    <property type="component" value="Unassembled WGS sequence"/>
</dbReference>
<keyword evidence="4" id="KW-1185">Reference proteome</keyword>
<proteinExistence type="predicted"/>
<dbReference type="Pfam" id="PF03707">
    <property type="entry name" value="MHYT"/>
    <property type="match status" value="3"/>
</dbReference>
<feature type="transmembrane region" description="Helical" evidence="1">
    <location>
        <begin position="88"/>
        <end position="109"/>
    </location>
</feature>
<evidence type="ECO:0000313" key="4">
    <source>
        <dbReference type="Proteomes" id="UP000367825"/>
    </source>
</evidence>
<dbReference type="PANTHER" id="PTHR35152">
    <property type="entry name" value="DOMAIN SIGNALLING PROTEIN, PUTATIVE (AFU_ORTHOLOGUE AFUA_5G11310)-RELATED"/>
    <property type="match status" value="1"/>
</dbReference>
<dbReference type="PROSITE" id="PS50890">
    <property type="entry name" value="PUA"/>
    <property type="match status" value="1"/>
</dbReference>
<reference evidence="3 4" key="1">
    <citation type="submission" date="2019-08" db="EMBL/GenBank/DDBJ databases">
        <authorList>
            <person name="Peeters C."/>
        </authorList>
    </citation>
    <scope>NUCLEOTIDE SEQUENCE [LARGE SCALE GENOMIC DNA]</scope>
    <source>
        <strain evidence="3 4">LMG 31109</strain>
    </source>
</reference>
<feature type="transmembrane region" description="Helical" evidence="1">
    <location>
        <begin position="183"/>
        <end position="204"/>
    </location>
</feature>
<keyword evidence="1" id="KW-0812">Transmembrane</keyword>
<evidence type="ECO:0000256" key="1">
    <source>
        <dbReference type="PROSITE-ProRule" id="PRU00244"/>
    </source>
</evidence>
<accession>A0A5E4SSD3</accession>